<keyword evidence="9 13" id="KW-0418">Kinase</keyword>
<dbReference type="InterPro" id="IPR036554">
    <property type="entry name" value="GHMP_kinase_C_sf"/>
</dbReference>
<evidence type="ECO:0000256" key="4">
    <source>
        <dbReference type="ARBA" id="ARBA00017858"/>
    </source>
</evidence>
<keyword evidence="5 13" id="KW-0028">Amino-acid biosynthesis</keyword>
<dbReference type="InterPro" id="IPR013750">
    <property type="entry name" value="GHMP_kinase_C_dom"/>
</dbReference>
<dbReference type="SUPFAM" id="SSF54211">
    <property type="entry name" value="Ribosomal protein S5 domain 2-like"/>
    <property type="match status" value="1"/>
</dbReference>
<evidence type="ECO:0000256" key="7">
    <source>
        <dbReference type="ARBA" id="ARBA00022697"/>
    </source>
</evidence>
<reference evidence="16 17" key="1">
    <citation type="submission" date="2021-11" db="EMBL/GenBank/DDBJ databases">
        <title>Draft genome sequence of Paenibacillus profundus YoMME, a new Gram-positive bacteria with exoelectrogenic properties.</title>
        <authorList>
            <person name="Hubenova Y."/>
            <person name="Hubenova E."/>
            <person name="Manasiev Y."/>
            <person name="Peykov S."/>
            <person name="Mitov M."/>
        </authorList>
    </citation>
    <scope>NUCLEOTIDE SEQUENCE [LARGE SCALE GENOMIC DNA]</scope>
    <source>
        <strain evidence="16 17">YoMME</strain>
    </source>
</reference>
<organism evidence="16 17">
    <name type="scientific">Paenibacillus profundus</name>
    <dbReference type="NCBI Taxonomy" id="1173085"/>
    <lineage>
        <taxon>Bacteria</taxon>
        <taxon>Bacillati</taxon>
        <taxon>Bacillota</taxon>
        <taxon>Bacilli</taxon>
        <taxon>Bacillales</taxon>
        <taxon>Paenibacillaceae</taxon>
        <taxon>Paenibacillus</taxon>
    </lineage>
</organism>
<evidence type="ECO:0000256" key="1">
    <source>
        <dbReference type="ARBA" id="ARBA00005015"/>
    </source>
</evidence>
<dbReference type="InterPro" id="IPR006203">
    <property type="entry name" value="GHMP_knse_ATP-bd_CS"/>
</dbReference>
<dbReference type="Gene3D" id="3.30.230.10">
    <property type="match status" value="1"/>
</dbReference>
<dbReference type="Proteomes" id="UP001199916">
    <property type="component" value="Unassembled WGS sequence"/>
</dbReference>
<evidence type="ECO:0000256" key="13">
    <source>
        <dbReference type="HAMAP-Rule" id="MF_00384"/>
    </source>
</evidence>
<dbReference type="NCBIfam" id="TIGR00191">
    <property type="entry name" value="thrB"/>
    <property type="match status" value="1"/>
</dbReference>
<dbReference type="RefSeq" id="WP_233697031.1">
    <property type="nucleotide sequence ID" value="NZ_JAJNBZ010000008.1"/>
</dbReference>
<keyword evidence="10 13" id="KW-0067">ATP-binding</keyword>
<comment type="caution">
    <text evidence="16">The sequence shown here is derived from an EMBL/GenBank/DDBJ whole genome shotgun (WGS) entry which is preliminary data.</text>
</comment>
<name>A0ABS8YGN4_9BACL</name>
<dbReference type="EC" id="2.7.1.39" evidence="3 13"/>
<keyword evidence="6 13" id="KW-0808">Transferase</keyword>
<comment type="pathway">
    <text evidence="1 13">Amino-acid biosynthesis; L-threonine biosynthesis; L-threonine from L-aspartate: step 4/5.</text>
</comment>
<evidence type="ECO:0000256" key="11">
    <source>
        <dbReference type="ARBA" id="ARBA00049375"/>
    </source>
</evidence>
<dbReference type="InterPro" id="IPR006204">
    <property type="entry name" value="GHMP_kinase_N_dom"/>
</dbReference>
<dbReference type="EMBL" id="JAJNBZ010000008">
    <property type="protein sequence ID" value="MCE5170262.1"/>
    <property type="molecule type" value="Genomic_DNA"/>
</dbReference>
<dbReference type="Pfam" id="PF00288">
    <property type="entry name" value="GHMP_kinases_N"/>
    <property type="match status" value="1"/>
</dbReference>
<evidence type="ECO:0000313" key="17">
    <source>
        <dbReference type="Proteomes" id="UP001199916"/>
    </source>
</evidence>
<evidence type="ECO:0000256" key="5">
    <source>
        <dbReference type="ARBA" id="ARBA00022605"/>
    </source>
</evidence>
<dbReference type="InterPro" id="IPR014721">
    <property type="entry name" value="Ribsml_uS5_D2-typ_fold_subgr"/>
</dbReference>
<dbReference type="Gene3D" id="3.30.70.890">
    <property type="entry name" value="GHMP kinase, C-terminal domain"/>
    <property type="match status" value="1"/>
</dbReference>
<evidence type="ECO:0000256" key="8">
    <source>
        <dbReference type="ARBA" id="ARBA00022741"/>
    </source>
</evidence>
<evidence type="ECO:0000313" key="16">
    <source>
        <dbReference type="EMBL" id="MCE5170262.1"/>
    </source>
</evidence>
<evidence type="ECO:0000256" key="9">
    <source>
        <dbReference type="ARBA" id="ARBA00022777"/>
    </source>
</evidence>
<dbReference type="HAMAP" id="MF_00384">
    <property type="entry name" value="Homoser_kinase"/>
    <property type="match status" value="1"/>
</dbReference>
<comment type="similarity">
    <text evidence="2 13">Belongs to the GHMP kinase family. Homoserine kinase subfamily.</text>
</comment>
<dbReference type="InterPro" id="IPR020568">
    <property type="entry name" value="Ribosomal_Su5_D2-typ_SF"/>
</dbReference>
<evidence type="ECO:0000256" key="6">
    <source>
        <dbReference type="ARBA" id="ARBA00022679"/>
    </source>
</evidence>
<dbReference type="NCBIfam" id="NF002288">
    <property type="entry name" value="PRK01212.1-4"/>
    <property type="match status" value="1"/>
</dbReference>
<dbReference type="SUPFAM" id="SSF55060">
    <property type="entry name" value="GHMP Kinase, C-terminal domain"/>
    <property type="match status" value="1"/>
</dbReference>
<dbReference type="PIRSF" id="PIRSF000676">
    <property type="entry name" value="Homoser_kin"/>
    <property type="match status" value="1"/>
</dbReference>
<evidence type="ECO:0000256" key="10">
    <source>
        <dbReference type="ARBA" id="ARBA00022840"/>
    </source>
</evidence>
<keyword evidence="7 13" id="KW-0791">Threonine biosynthesis</keyword>
<dbReference type="PANTHER" id="PTHR20861:SF1">
    <property type="entry name" value="HOMOSERINE KINASE"/>
    <property type="match status" value="1"/>
</dbReference>
<sequence length="319" mass="34239">MWQQDGVLVRVPASTANLGPGFDTLGMALNLHLWIAMKPAEATVIRLHGSELAGIPTDESNLIYRIAHSVFSAAGVEGRPLEMDVYSDIPLTRGLGSSASAIIGGLYAANALIGYPLTQEQLFNMATLIERHPDNVGASLFGGIIAAAWDGERTEHIRIEPHCNLSTVVAIPQFQLETKLARNVLPKQVSVADAVFNISRSSLLVAALCSGQFHVIETAMRDRLHQPYRAPLIPGMPRILDEATEHGALGVALSGAGPTLLAFTDKRQSSALLVSYMKKTFLAHGVEAKVMEMGISREGAVCCGTWDNMSSVLAARINY</sequence>
<dbReference type="PRINTS" id="PR00958">
    <property type="entry name" value="HOMSERKINASE"/>
</dbReference>
<comment type="subcellular location">
    <subcellularLocation>
        <location evidence="13">Cytoplasm</location>
    </subcellularLocation>
</comment>
<evidence type="ECO:0000259" key="15">
    <source>
        <dbReference type="Pfam" id="PF08544"/>
    </source>
</evidence>
<gene>
    <name evidence="13 16" type="primary">thrB</name>
    <name evidence="16" type="ORF">LQV63_13165</name>
</gene>
<evidence type="ECO:0000259" key="14">
    <source>
        <dbReference type="Pfam" id="PF00288"/>
    </source>
</evidence>
<dbReference type="PROSITE" id="PS00627">
    <property type="entry name" value="GHMP_KINASES_ATP"/>
    <property type="match status" value="1"/>
</dbReference>
<feature type="domain" description="GHMP kinase N-terminal" evidence="14">
    <location>
        <begin position="61"/>
        <end position="143"/>
    </location>
</feature>
<evidence type="ECO:0000256" key="2">
    <source>
        <dbReference type="ARBA" id="ARBA00007370"/>
    </source>
</evidence>
<keyword evidence="17" id="KW-1185">Reference proteome</keyword>
<dbReference type="InterPro" id="IPR000870">
    <property type="entry name" value="Homoserine_kinase"/>
</dbReference>
<proteinExistence type="inferred from homology"/>
<feature type="binding site" evidence="13">
    <location>
        <begin position="90"/>
        <end position="100"/>
    </location>
    <ligand>
        <name>ATP</name>
        <dbReference type="ChEBI" id="CHEBI:30616"/>
    </ligand>
</feature>
<keyword evidence="13" id="KW-0963">Cytoplasm</keyword>
<evidence type="ECO:0000256" key="3">
    <source>
        <dbReference type="ARBA" id="ARBA00012078"/>
    </source>
</evidence>
<comment type="catalytic activity">
    <reaction evidence="11 13">
        <text>L-homoserine + ATP = O-phospho-L-homoserine + ADP + H(+)</text>
        <dbReference type="Rhea" id="RHEA:13985"/>
        <dbReference type="ChEBI" id="CHEBI:15378"/>
        <dbReference type="ChEBI" id="CHEBI:30616"/>
        <dbReference type="ChEBI" id="CHEBI:57476"/>
        <dbReference type="ChEBI" id="CHEBI:57590"/>
        <dbReference type="ChEBI" id="CHEBI:456216"/>
        <dbReference type="EC" id="2.7.1.39"/>
    </reaction>
</comment>
<keyword evidence="8 13" id="KW-0547">Nucleotide-binding</keyword>
<evidence type="ECO:0000256" key="12">
    <source>
        <dbReference type="ARBA" id="ARBA00049954"/>
    </source>
</evidence>
<dbReference type="Pfam" id="PF08544">
    <property type="entry name" value="GHMP_kinases_C"/>
    <property type="match status" value="1"/>
</dbReference>
<comment type="function">
    <text evidence="12 13">Catalyzes the ATP-dependent phosphorylation of L-homoserine to L-homoserine phosphate.</text>
</comment>
<dbReference type="PANTHER" id="PTHR20861">
    <property type="entry name" value="HOMOSERINE/4-DIPHOSPHOCYTIDYL-2-C-METHYL-D-ERYTHRITOL KINASE"/>
    <property type="match status" value="1"/>
</dbReference>
<dbReference type="GO" id="GO:0004413">
    <property type="term" value="F:homoserine kinase activity"/>
    <property type="evidence" value="ECO:0007669"/>
    <property type="project" value="UniProtKB-EC"/>
</dbReference>
<accession>A0ABS8YGN4</accession>
<feature type="domain" description="GHMP kinase C-terminal" evidence="15">
    <location>
        <begin position="205"/>
        <end position="280"/>
    </location>
</feature>
<protein>
    <recommendedName>
        <fullName evidence="4 13">Homoserine kinase</fullName>
        <shortName evidence="13">HK</shortName>
        <shortName evidence="13">HSK</shortName>
        <ecNumber evidence="3 13">2.7.1.39</ecNumber>
    </recommendedName>
</protein>